<evidence type="ECO:0000259" key="9">
    <source>
        <dbReference type="Pfam" id="PF06441"/>
    </source>
</evidence>
<evidence type="ECO:0000256" key="2">
    <source>
        <dbReference type="ARBA" id="ARBA00004111"/>
    </source>
</evidence>
<dbReference type="GO" id="GO:0005789">
    <property type="term" value="C:endoplasmic reticulum membrane"/>
    <property type="evidence" value="ECO:0007669"/>
    <property type="project" value="UniProtKB-SubCell"/>
</dbReference>
<evidence type="ECO:0000313" key="10">
    <source>
        <dbReference type="EMBL" id="GBM32185.1"/>
    </source>
</evidence>
<comment type="caution">
    <text evidence="10">The sequence shown here is derived from an EMBL/GenBank/DDBJ whole genome shotgun (WGS) entry which is preliminary data.</text>
</comment>
<keyword evidence="8" id="KW-1133">Transmembrane helix</keyword>
<keyword evidence="8" id="KW-0812">Transmembrane</keyword>
<dbReference type="PIRSF" id="PIRSF001112">
    <property type="entry name" value="Epoxide_hydrolase"/>
    <property type="match status" value="1"/>
</dbReference>
<name>A0A4Y2EW97_ARAVE</name>
<dbReference type="GO" id="GO:0033961">
    <property type="term" value="F:cis-stilbene-oxide hydrolase activity"/>
    <property type="evidence" value="ECO:0007669"/>
    <property type="project" value="UniProtKB-UniRule"/>
</dbReference>
<comment type="subcellular location">
    <subcellularLocation>
        <location evidence="6">Endoplasmic reticulum membrane</location>
    </subcellularLocation>
    <subcellularLocation>
        <location evidence="2">Microsome membrane</location>
        <topology evidence="2">Single-pass membrane protein</topology>
    </subcellularLocation>
</comment>
<feature type="active site" description="Nucleophile" evidence="7">
    <location>
        <position position="251"/>
    </location>
</feature>
<dbReference type="OrthoDB" id="7130006at2759"/>
<dbReference type="SUPFAM" id="SSF53474">
    <property type="entry name" value="alpha/beta-Hydrolases"/>
    <property type="match status" value="1"/>
</dbReference>
<keyword evidence="11" id="KW-1185">Reference proteome</keyword>
<keyword evidence="6" id="KW-0256">Endoplasmic reticulum</keyword>
<reference evidence="10 11" key="1">
    <citation type="journal article" date="2019" name="Sci. Rep.">
        <title>Orb-weaving spider Araneus ventricosus genome elucidates the spidroin gene catalogue.</title>
        <authorList>
            <person name="Kono N."/>
            <person name="Nakamura H."/>
            <person name="Ohtoshi R."/>
            <person name="Moran D.A.P."/>
            <person name="Shinohara A."/>
            <person name="Yoshida Y."/>
            <person name="Fujiwara M."/>
            <person name="Mori M."/>
            <person name="Tomita M."/>
            <person name="Arakawa K."/>
        </authorList>
    </citation>
    <scope>NUCLEOTIDE SEQUENCE [LARGE SCALE GENOMIC DNA]</scope>
</reference>
<dbReference type="InterPro" id="IPR000639">
    <property type="entry name" value="Epox_hydrolase-like"/>
</dbReference>
<accession>A0A4Y2EW97</accession>
<sequence length="458" mass="51935">MNNNVFHIIVHCKDLSQILKMVLGLSGVISFFCNIVKSIYNLFFGKVQINPADFEEGWFGRGPRPKNDSADTEIIRPFSIHVSDDVLADLRERLEKARYESSLEGADFSYGFNSDYLQSVVEYWKTEYNWRKQEDQLNKYPHFKTCIEGVDVHFVHVKPTLPEGSQLKVLPILISHGWPGCFYEFYKMIPFLTTPRPDQDFVFEVVCPSIPGYGFSESPHQKGFNAIAAARVFRNLMDRLGHTHFYVQGGDWGSFISTILAKYYPQRTRSVFTVASEASRVCLANLVGLQCNTPGGWRALASRGQSPKVCNEIGCALADSPVGLAAYILEKFSTWTDRGNLTATDGNLTKKFSLDELLTIIMIYWVNNNFTASSRFYKENIGNIIPEKIPLSAPSGIALFPNDIIMVPRWLMSRSVTNLVSYTVMPRGGHFAAFEEPQLMADDIWNFVSLARKKNRNY</sequence>
<feature type="domain" description="Epoxide hydrolase N-terminal" evidence="9">
    <location>
        <begin position="75"/>
        <end position="185"/>
    </location>
</feature>
<dbReference type="EMBL" id="BGPR01000700">
    <property type="protein sequence ID" value="GBM32185.1"/>
    <property type="molecule type" value="Genomic_DNA"/>
</dbReference>
<evidence type="ECO:0000256" key="3">
    <source>
        <dbReference type="ARBA" id="ARBA00010088"/>
    </source>
</evidence>
<comment type="similarity">
    <text evidence="3 6">Belongs to the peptidase S33 family.</text>
</comment>
<proteinExistence type="inferred from homology"/>
<dbReference type="InterPro" id="IPR016292">
    <property type="entry name" value="Epoxide_hydrolase"/>
</dbReference>
<evidence type="ECO:0000256" key="5">
    <source>
        <dbReference type="ARBA" id="ARBA00022801"/>
    </source>
</evidence>
<keyword evidence="4 6" id="KW-0058">Aromatic hydrocarbons catabolism</keyword>
<evidence type="ECO:0000256" key="4">
    <source>
        <dbReference type="ARBA" id="ARBA00022797"/>
    </source>
</evidence>
<feature type="transmembrane region" description="Helical" evidence="8">
    <location>
        <begin position="21"/>
        <end position="40"/>
    </location>
</feature>
<comment type="catalytic activity">
    <reaction evidence="1 6">
        <text>1-(4-methoxyphenyl)-N-methyl-N-[(3-methyloxetan-3-yl)methyl]methanamine + H2O = 2-{[(4-methoxybenzyl)(methyl)amino]methyl}-2-methylpropane-1,3-diol</text>
        <dbReference type="Rhea" id="RHEA:55764"/>
        <dbReference type="ChEBI" id="CHEBI:15377"/>
        <dbReference type="ChEBI" id="CHEBI:139161"/>
        <dbReference type="ChEBI" id="CHEBI:139164"/>
        <dbReference type="EC" id="3.3.2.9"/>
    </reaction>
</comment>
<keyword evidence="6 8" id="KW-0472">Membrane</keyword>
<feature type="active site" description="Proton donor" evidence="7">
    <location>
        <position position="377"/>
    </location>
</feature>
<dbReference type="Pfam" id="PF06441">
    <property type="entry name" value="EHN"/>
    <property type="match status" value="1"/>
</dbReference>
<evidence type="ECO:0000256" key="1">
    <source>
        <dbReference type="ARBA" id="ARBA00000221"/>
    </source>
</evidence>
<dbReference type="InterPro" id="IPR029058">
    <property type="entry name" value="AB_hydrolase_fold"/>
</dbReference>
<dbReference type="Gene3D" id="3.40.50.1820">
    <property type="entry name" value="alpha/beta hydrolase"/>
    <property type="match status" value="1"/>
</dbReference>
<dbReference type="InterPro" id="IPR010497">
    <property type="entry name" value="Epoxide_hydro_N"/>
</dbReference>
<evidence type="ECO:0000256" key="6">
    <source>
        <dbReference type="PIRNR" id="PIRNR001112"/>
    </source>
</evidence>
<dbReference type="PANTHER" id="PTHR21661">
    <property type="entry name" value="EPOXIDE HYDROLASE 1-RELATED"/>
    <property type="match status" value="1"/>
</dbReference>
<dbReference type="PRINTS" id="PR00412">
    <property type="entry name" value="EPOXHYDRLASE"/>
</dbReference>
<protein>
    <recommendedName>
        <fullName evidence="6">Epoxide hydrolase</fullName>
        <ecNumber evidence="6">3.3.2.9</ecNumber>
    </recommendedName>
</protein>
<evidence type="ECO:0000256" key="8">
    <source>
        <dbReference type="SAM" id="Phobius"/>
    </source>
</evidence>
<evidence type="ECO:0000256" key="7">
    <source>
        <dbReference type="PIRSR" id="PIRSR001112-1"/>
    </source>
</evidence>
<dbReference type="Proteomes" id="UP000499080">
    <property type="component" value="Unassembled WGS sequence"/>
</dbReference>
<dbReference type="PANTHER" id="PTHR21661:SF35">
    <property type="entry name" value="EPOXIDE HYDROLASE"/>
    <property type="match status" value="1"/>
</dbReference>
<feature type="active site" description="Proton acceptor" evidence="7">
    <location>
        <position position="430"/>
    </location>
</feature>
<dbReference type="EC" id="3.3.2.9" evidence="6"/>
<keyword evidence="5 6" id="KW-0378">Hydrolase</keyword>
<comment type="catalytic activity">
    <reaction evidence="6">
        <text>cis-stilbene oxide + H2O = (1R,2R)-hydrobenzoin</text>
        <dbReference type="Rhea" id="RHEA:23900"/>
        <dbReference type="ChEBI" id="CHEBI:15377"/>
        <dbReference type="ChEBI" id="CHEBI:50004"/>
        <dbReference type="ChEBI" id="CHEBI:50014"/>
        <dbReference type="EC" id="3.3.2.9"/>
    </reaction>
</comment>
<dbReference type="AlphaFoldDB" id="A0A4Y2EW97"/>
<evidence type="ECO:0000313" key="11">
    <source>
        <dbReference type="Proteomes" id="UP000499080"/>
    </source>
</evidence>
<dbReference type="GO" id="GO:0097176">
    <property type="term" value="P:epoxide metabolic process"/>
    <property type="evidence" value="ECO:0007669"/>
    <property type="project" value="TreeGrafter"/>
</dbReference>
<organism evidence="10 11">
    <name type="scientific">Araneus ventricosus</name>
    <name type="common">Orbweaver spider</name>
    <name type="synonym">Epeira ventricosa</name>
    <dbReference type="NCBI Taxonomy" id="182803"/>
    <lineage>
        <taxon>Eukaryota</taxon>
        <taxon>Metazoa</taxon>
        <taxon>Ecdysozoa</taxon>
        <taxon>Arthropoda</taxon>
        <taxon>Chelicerata</taxon>
        <taxon>Arachnida</taxon>
        <taxon>Araneae</taxon>
        <taxon>Araneomorphae</taxon>
        <taxon>Entelegynae</taxon>
        <taxon>Araneoidea</taxon>
        <taxon>Araneidae</taxon>
        <taxon>Araneus</taxon>
    </lineage>
</organism>
<gene>
    <name evidence="10" type="primary">EPHX1_3</name>
    <name evidence="10" type="ORF">AVEN_136731_1</name>
</gene>